<protein>
    <submittedName>
        <fullName evidence="1">Uncharacterized protein</fullName>
    </submittedName>
</protein>
<gene>
    <name evidence="1" type="ORF">FYJ57_13505</name>
</gene>
<dbReference type="EMBL" id="VUMS01000036">
    <property type="protein sequence ID" value="MST67701.1"/>
    <property type="molecule type" value="Genomic_DNA"/>
</dbReference>
<sequence length="155" mass="17720">MSRSVSAIHEQMTVDPQSGSKILSCIFCASPIFTATIRKEKDMNPFTLMYENYLTDHGFSFEETEDRKIVMDEDNMCIVVDLNKGIDVRVLYKGKQMDLKKGGFGKIAYFSSEDGMWFVRELTDFSGIHMSDIIELIERRIAQIEQTALLVLEDA</sequence>
<name>A0A7X2TLT1_9FIRM</name>
<organism evidence="1 2">
    <name type="scientific">Oliverpabstia intestinalis</name>
    <dbReference type="NCBI Taxonomy" id="2606633"/>
    <lineage>
        <taxon>Bacteria</taxon>
        <taxon>Bacillati</taxon>
        <taxon>Bacillota</taxon>
        <taxon>Clostridia</taxon>
        <taxon>Lachnospirales</taxon>
        <taxon>Lachnospiraceae</taxon>
        <taxon>Oliverpabstia</taxon>
    </lineage>
</organism>
<evidence type="ECO:0000313" key="1">
    <source>
        <dbReference type="EMBL" id="MST67701.1"/>
    </source>
</evidence>
<accession>A0A7X2TLT1</accession>
<dbReference type="AlphaFoldDB" id="A0A7X2TLT1"/>
<comment type="caution">
    <text evidence="1">The sequence shown here is derived from an EMBL/GenBank/DDBJ whole genome shotgun (WGS) entry which is preliminary data.</text>
</comment>
<proteinExistence type="predicted"/>
<keyword evidence="2" id="KW-1185">Reference proteome</keyword>
<evidence type="ECO:0000313" key="2">
    <source>
        <dbReference type="Proteomes" id="UP000440513"/>
    </source>
</evidence>
<reference evidence="1 2" key="1">
    <citation type="submission" date="2019-08" db="EMBL/GenBank/DDBJ databases">
        <title>In-depth cultivation of the pig gut microbiome towards novel bacterial diversity and tailored functional studies.</title>
        <authorList>
            <person name="Wylensek D."/>
            <person name="Hitch T.C.A."/>
            <person name="Clavel T."/>
        </authorList>
    </citation>
    <scope>NUCLEOTIDE SEQUENCE [LARGE SCALE GENOMIC DNA]</scope>
    <source>
        <strain evidence="1 2">BSM-380-WT-5A</strain>
    </source>
</reference>
<dbReference type="Proteomes" id="UP000440513">
    <property type="component" value="Unassembled WGS sequence"/>
</dbReference>